<protein>
    <recommendedName>
        <fullName evidence="9">MAM domain-containing protein</fullName>
    </recommendedName>
</protein>
<dbReference type="InterPro" id="IPR002300">
    <property type="entry name" value="aa-tRNA-synth_Ia"/>
</dbReference>
<dbReference type="InterPro" id="IPR023586">
    <property type="entry name" value="Ile-tRNA-ligase_type2"/>
</dbReference>
<keyword evidence="8" id="KW-0732">Signal</keyword>
<feature type="chain" id="PRO_5035181269" description="MAM domain-containing protein" evidence="8">
    <location>
        <begin position="24"/>
        <end position="560"/>
    </location>
</feature>
<dbReference type="AlphaFoldDB" id="A0A8J2RWR8"/>
<keyword evidence="11" id="KW-1185">Reference proteome</keyword>
<accession>A0A8J2RWR8</accession>
<evidence type="ECO:0000313" key="11">
    <source>
        <dbReference type="Proteomes" id="UP000789390"/>
    </source>
</evidence>
<dbReference type="PROSITE" id="PS50060">
    <property type="entry name" value="MAM_2"/>
    <property type="match status" value="1"/>
</dbReference>
<feature type="signal peptide" evidence="8">
    <location>
        <begin position="1"/>
        <end position="23"/>
    </location>
</feature>
<evidence type="ECO:0000313" key="10">
    <source>
        <dbReference type="EMBL" id="CAH0110080.1"/>
    </source>
</evidence>
<dbReference type="InterPro" id="IPR014729">
    <property type="entry name" value="Rossmann-like_a/b/a_fold"/>
</dbReference>
<proteinExistence type="inferred from homology"/>
<dbReference type="PROSITE" id="PS00178">
    <property type="entry name" value="AA_TRNA_LIGASE_I"/>
    <property type="match status" value="1"/>
</dbReference>
<dbReference type="InterPro" id="IPR013320">
    <property type="entry name" value="ConA-like_dom_sf"/>
</dbReference>
<dbReference type="Pfam" id="PF00133">
    <property type="entry name" value="tRNA-synt_1"/>
    <property type="match status" value="1"/>
</dbReference>
<dbReference type="SUPFAM" id="SSF52374">
    <property type="entry name" value="Nucleotidylyl transferase"/>
    <property type="match status" value="1"/>
</dbReference>
<dbReference type="PANTHER" id="PTHR42780:SF1">
    <property type="entry name" value="ISOLEUCINE--TRNA LIGASE, CYTOPLASMIC"/>
    <property type="match status" value="1"/>
</dbReference>
<keyword evidence="3 6" id="KW-0067">ATP-binding</keyword>
<evidence type="ECO:0000256" key="7">
    <source>
        <dbReference type="SAM" id="MobiDB-lite"/>
    </source>
</evidence>
<sequence>MNSFLLFSALGLLLLFLIDEQTAHLVSCQNQECDEKVEATTVFELIRFDSDFENGKIDPWIEQSEFGVKWKIENNISPWEPENAAPYPPYGRNYLRVNRGAALSFGVAVLRSPTFTILPDNDVLFSFSFWIRSKWPQFTNLELYLGKNGNEGLLLNLYNYSDVSNRIWRSQTVSITDDSSSDLTILHLKFLCLAKAVGVLRLLRHGRCRRCGAPVDAVCTTVISSMTSTTPPSTTSIFTDASTSFQTESTSLTDFLTSTTMSTTSSDPSISSSTTTSTTATSSRTSTTPPSTTSIITTSTSSSYETELTTFPSTTSFTSTPAPTTSSSTTPVTTTSDPITPQLLLKKRQQRSNRHLPFEPTEILLGIALLIYKAIPKYLVGPWVGNVGKNWLDANSYCEEKDMILLSLETEDEDRLIYDHIKATTQKSDVSSSAEQEPEISWQLKSYILEMVEPVPESIDFSQEEGKILEYWKKIDAFKTSLKFSKGKPRYAFYDGPPFATGLPHYGHILAGTIKDIVTRPDMLIKMDFMLRGALAGIHMAFQLNMKLTKLLALKAQRML</sequence>
<keyword evidence="1 6" id="KW-0436">Ligase</keyword>
<dbReference type="PANTHER" id="PTHR42780">
    <property type="entry name" value="SOLEUCYL-TRNA SYNTHETASE"/>
    <property type="match status" value="1"/>
</dbReference>
<dbReference type="InterPro" id="IPR016187">
    <property type="entry name" value="CTDL_fold"/>
</dbReference>
<comment type="similarity">
    <text evidence="6">Belongs to the class-I aminoacyl-tRNA synthetase family.</text>
</comment>
<name>A0A8J2RWR8_9CRUS</name>
<dbReference type="GO" id="GO:0016020">
    <property type="term" value="C:membrane"/>
    <property type="evidence" value="ECO:0007669"/>
    <property type="project" value="InterPro"/>
</dbReference>
<keyword evidence="5 6" id="KW-0030">Aminoacyl-tRNA synthetase</keyword>
<keyword evidence="4 6" id="KW-0648">Protein biosynthesis</keyword>
<feature type="region of interest" description="Disordered" evidence="7">
    <location>
        <begin position="260"/>
        <end position="341"/>
    </location>
</feature>
<dbReference type="SUPFAM" id="SSF56436">
    <property type="entry name" value="C-type lectin-like"/>
    <property type="match status" value="1"/>
</dbReference>
<evidence type="ECO:0000256" key="1">
    <source>
        <dbReference type="ARBA" id="ARBA00022598"/>
    </source>
</evidence>
<evidence type="ECO:0000256" key="6">
    <source>
        <dbReference type="RuleBase" id="RU363035"/>
    </source>
</evidence>
<dbReference type="Gene3D" id="3.40.50.620">
    <property type="entry name" value="HUPs"/>
    <property type="match status" value="1"/>
</dbReference>
<dbReference type="EMBL" id="CAKKLH010000299">
    <property type="protein sequence ID" value="CAH0110080.1"/>
    <property type="molecule type" value="Genomic_DNA"/>
</dbReference>
<organism evidence="10 11">
    <name type="scientific">Daphnia galeata</name>
    <dbReference type="NCBI Taxonomy" id="27404"/>
    <lineage>
        <taxon>Eukaryota</taxon>
        <taxon>Metazoa</taxon>
        <taxon>Ecdysozoa</taxon>
        <taxon>Arthropoda</taxon>
        <taxon>Crustacea</taxon>
        <taxon>Branchiopoda</taxon>
        <taxon>Diplostraca</taxon>
        <taxon>Cladocera</taxon>
        <taxon>Anomopoda</taxon>
        <taxon>Daphniidae</taxon>
        <taxon>Daphnia</taxon>
    </lineage>
</organism>
<keyword evidence="2 6" id="KW-0547">Nucleotide-binding</keyword>
<dbReference type="GO" id="GO:0004822">
    <property type="term" value="F:isoleucine-tRNA ligase activity"/>
    <property type="evidence" value="ECO:0007669"/>
    <property type="project" value="InterPro"/>
</dbReference>
<dbReference type="SUPFAM" id="SSF49899">
    <property type="entry name" value="Concanavalin A-like lectins/glucanases"/>
    <property type="match status" value="1"/>
</dbReference>
<evidence type="ECO:0000256" key="4">
    <source>
        <dbReference type="ARBA" id="ARBA00022917"/>
    </source>
</evidence>
<evidence type="ECO:0000256" key="2">
    <source>
        <dbReference type="ARBA" id="ARBA00022741"/>
    </source>
</evidence>
<gene>
    <name evidence="10" type="ORF">DGAL_LOCUS13580</name>
</gene>
<dbReference type="GO" id="GO:0006428">
    <property type="term" value="P:isoleucyl-tRNA aminoacylation"/>
    <property type="evidence" value="ECO:0007669"/>
    <property type="project" value="TreeGrafter"/>
</dbReference>
<dbReference type="Proteomes" id="UP000789390">
    <property type="component" value="Unassembled WGS sequence"/>
</dbReference>
<evidence type="ECO:0000256" key="3">
    <source>
        <dbReference type="ARBA" id="ARBA00022840"/>
    </source>
</evidence>
<evidence type="ECO:0000256" key="5">
    <source>
        <dbReference type="ARBA" id="ARBA00023146"/>
    </source>
</evidence>
<evidence type="ECO:0000259" key="9">
    <source>
        <dbReference type="PROSITE" id="PS50060"/>
    </source>
</evidence>
<reference evidence="10" key="1">
    <citation type="submission" date="2021-11" db="EMBL/GenBank/DDBJ databases">
        <authorList>
            <person name="Schell T."/>
        </authorList>
    </citation>
    <scope>NUCLEOTIDE SEQUENCE</scope>
    <source>
        <strain evidence="10">M5</strain>
    </source>
</reference>
<evidence type="ECO:0000256" key="8">
    <source>
        <dbReference type="SAM" id="SignalP"/>
    </source>
</evidence>
<dbReference type="CDD" id="cd00037">
    <property type="entry name" value="CLECT"/>
    <property type="match status" value="1"/>
</dbReference>
<dbReference type="GO" id="GO:0005524">
    <property type="term" value="F:ATP binding"/>
    <property type="evidence" value="ECO:0007669"/>
    <property type="project" value="UniProtKB-KW"/>
</dbReference>
<dbReference type="OrthoDB" id="7357196at2759"/>
<comment type="caution">
    <text evidence="10">The sequence shown here is derived from an EMBL/GenBank/DDBJ whole genome shotgun (WGS) entry which is preliminary data.</text>
</comment>
<dbReference type="Gene3D" id="2.60.120.200">
    <property type="match status" value="1"/>
</dbReference>
<feature type="domain" description="MAM" evidence="9">
    <location>
        <begin position="48"/>
        <end position="186"/>
    </location>
</feature>
<dbReference type="InterPro" id="IPR000998">
    <property type="entry name" value="MAM_dom"/>
</dbReference>
<dbReference type="InterPro" id="IPR001412">
    <property type="entry name" value="aa-tRNA-synth_I_CS"/>
</dbReference>